<proteinExistence type="predicted"/>
<organism evidence="2 3">
    <name type="scientific">Acidisarcina polymorpha</name>
    <dbReference type="NCBI Taxonomy" id="2211140"/>
    <lineage>
        <taxon>Bacteria</taxon>
        <taxon>Pseudomonadati</taxon>
        <taxon>Acidobacteriota</taxon>
        <taxon>Terriglobia</taxon>
        <taxon>Terriglobales</taxon>
        <taxon>Acidobacteriaceae</taxon>
        <taxon>Acidisarcina</taxon>
    </lineage>
</organism>
<dbReference type="OrthoDB" id="122989at2"/>
<dbReference type="KEGG" id="abas:ACPOL_3885"/>
<feature type="transmembrane region" description="Helical" evidence="1">
    <location>
        <begin position="6"/>
        <end position="30"/>
    </location>
</feature>
<protein>
    <submittedName>
        <fullName evidence="2">Uncharacterized protein</fullName>
    </submittedName>
</protein>
<accession>A0A2Z5G2Y4</accession>
<name>A0A2Z5G2Y4_9BACT</name>
<evidence type="ECO:0000313" key="3">
    <source>
        <dbReference type="Proteomes" id="UP000253606"/>
    </source>
</evidence>
<sequence>MEFFASTFYGFFFGFALGVGCSLVVLYAIYSGGYRKALEDSLVEPPSDRYRRVLTAAKAKMAAQAKSEERSTPLP</sequence>
<reference evidence="2 3" key="1">
    <citation type="journal article" date="2018" name="Front. Microbiol.">
        <title>Hydrolytic Capabilities as a Key to Environmental Success: Chitinolytic and Cellulolytic Acidobacteria From Acidic Sub-arctic Soils and Boreal Peatlands.</title>
        <authorList>
            <person name="Belova S.E."/>
            <person name="Ravin N.V."/>
            <person name="Pankratov T.A."/>
            <person name="Rakitin A.L."/>
            <person name="Ivanova A.A."/>
            <person name="Beletsky A.V."/>
            <person name="Mardanov A.V."/>
            <person name="Sinninghe Damste J.S."/>
            <person name="Dedysh S.N."/>
        </authorList>
    </citation>
    <scope>NUCLEOTIDE SEQUENCE [LARGE SCALE GENOMIC DNA]</scope>
    <source>
        <strain evidence="2 3">SBC82</strain>
    </source>
</reference>
<dbReference type="RefSeq" id="WP_114208232.1">
    <property type="nucleotide sequence ID" value="NZ_CP030840.1"/>
</dbReference>
<dbReference type="Proteomes" id="UP000253606">
    <property type="component" value="Chromosome"/>
</dbReference>
<keyword evidence="1" id="KW-0812">Transmembrane</keyword>
<keyword evidence="1" id="KW-1133">Transmembrane helix</keyword>
<evidence type="ECO:0000313" key="2">
    <source>
        <dbReference type="EMBL" id="AXC13164.1"/>
    </source>
</evidence>
<dbReference type="AlphaFoldDB" id="A0A2Z5G2Y4"/>
<keyword evidence="3" id="KW-1185">Reference proteome</keyword>
<keyword evidence="1" id="KW-0472">Membrane</keyword>
<evidence type="ECO:0000256" key="1">
    <source>
        <dbReference type="SAM" id="Phobius"/>
    </source>
</evidence>
<dbReference type="EMBL" id="CP030840">
    <property type="protein sequence ID" value="AXC13164.1"/>
    <property type="molecule type" value="Genomic_DNA"/>
</dbReference>
<gene>
    <name evidence="2" type="ORF">ACPOL_3885</name>
</gene>